<feature type="region of interest" description="Disordered" evidence="1">
    <location>
        <begin position="175"/>
        <end position="204"/>
    </location>
</feature>
<reference evidence="2 3" key="1">
    <citation type="submission" date="2018-02" db="EMBL/GenBank/DDBJ databases">
        <title>Draft genome sequences of Elsinoe sp., causing black scab on jojoba.</title>
        <authorList>
            <person name="Stodart B."/>
            <person name="Jeffress S."/>
            <person name="Ash G."/>
            <person name="Arun Chinnappa K."/>
        </authorList>
    </citation>
    <scope>NUCLEOTIDE SEQUENCE [LARGE SCALE GENOMIC DNA]</scope>
    <source>
        <strain evidence="2 3">Hillstone_2</strain>
    </source>
</reference>
<proteinExistence type="predicted"/>
<organism evidence="2 3">
    <name type="scientific">Elsinoe australis</name>
    <dbReference type="NCBI Taxonomy" id="40998"/>
    <lineage>
        <taxon>Eukaryota</taxon>
        <taxon>Fungi</taxon>
        <taxon>Dikarya</taxon>
        <taxon>Ascomycota</taxon>
        <taxon>Pezizomycotina</taxon>
        <taxon>Dothideomycetes</taxon>
        <taxon>Dothideomycetidae</taxon>
        <taxon>Myriangiales</taxon>
        <taxon>Elsinoaceae</taxon>
        <taxon>Elsinoe</taxon>
    </lineage>
</organism>
<gene>
    <name evidence="2" type="ORF">C1H76_3033</name>
</gene>
<feature type="region of interest" description="Disordered" evidence="1">
    <location>
        <begin position="33"/>
        <end position="54"/>
    </location>
</feature>
<sequence length="204" mass="19777">MVAAVDVTISGSNGSSDRDLACSSGGGNFSFNDAGGDVPFSNSGDARPAVSPSYLSSSGGGEELSFNGVIDNFLSSVAVPTTGPPAAAATSSPPALPAAAVAANSPSTSQQQPVFDLQQRDDLLFIEGSHGAFSFSGGGDSGGSGLVLSDSGLFSSMSRDDLFLISGGGAGDSLSSGDLPSSIDKDVPFSGGGGGDLLARGGIS</sequence>
<dbReference type="Proteomes" id="UP000308133">
    <property type="component" value="Unassembled WGS sequence"/>
</dbReference>
<protein>
    <submittedName>
        <fullName evidence="2">Uncharacterized protein</fullName>
    </submittedName>
</protein>
<evidence type="ECO:0000313" key="2">
    <source>
        <dbReference type="EMBL" id="TKX24427.1"/>
    </source>
</evidence>
<dbReference type="AlphaFoldDB" id="A0A4U7B9N0"/>
<evidence type="ECO:0000256" key="1">
    <source>
        <dbReference type="SAM" id="MobiDB-lite"/>
    </source>
</evidence>
<evidence type="ECO:0000313" key="3">
    <source>
        <dbReference type="Proteomes" id="UP000308133"/>
    </source>
</evidence>
<name>A0A4U7B9N0_9PEZI</name>
<comment type="caution">
    <text evidence="2">The sequence shown here is derived from an EMBL/GenBank/DDBJ whole genome shotgun (WGS) entry which is preliminary data.</text>
</comment>
<accession>A0A4U7B9N0</accession>
<dbReference type="EMBL" id="PTQR01000039">
    <property type="protein sequence ID" value="TKX24427.1"/>
    <property type="molecule type" value="Genomic_DNA"/>
</dbReference>